<accession>A0A8S0YA52</accession>
<dbReference type="EMBL" id="CADCXN010000063">
    <property type="protein sequence ID" value="CAA9891111.1"/>
    <property type="molecule type" value="Genomic_DNA"/>
</dbReference>
<proteinExistence type="predicted"/>
<gene>
    <name evidence="1" type="ORF">METHB2_340029</name>
</gene>
<reference evidence="1 2" key="1">
    <citation type="submission" date="2020-02" db="EMBL/GenBank/DDBJ databases">
        <authorList>
            <person name="Hogendoorn C."/>
        </authorList>
    </citation>
    <scope>NUCLEOTIDE SEQUENCE [LARGE SCALE GENOMIC DNA]</scope>
    <source>
        <strain evidence="1">METHB21</strain>
    </source>
</reference>
<name>A0A8S0YA52_9GAMM</name>
<evidence type="ECO:0000313" key="2">
    <source>
        <dbReference type="Proteomes" id="UP000494216"/>
    </source>
</evidence>
<evidence type="ECO:0000313" key="1">
    <source>
        <dbReference type="EMBL" id="CAA9891111.1"/>
    </source>
</evidence>
<dbReference type="Proteomes" id="UP000494216">
    <property type="component" value="Unassembled WGS sequence"/>
</dbReference>
<dbReference type="AlphaFoldDB" id="A0A8S0YA52"/>
<comment type="caution">
    <text evidence="1">The sequence shown here is derived from an EMBL/GenBank/DDBJ whole genome shotgun (WGS) entry which is preliminary data.</text>
</comment>
<sequence>MWRYFKVGRGELFRILAKLRWVANSQDKSFERALAFVLAYCRRHTDWFT</sequence>
<organism evidence="1 2">
    <name type="scientific">Candidatus Methylobacter favarea</name>
    <dbReference type="NCBI Taxonomy" id="2707345"/>
    <lineage>
        <taxon>Bacteria</taxon>
        <taxon>Pseudomonadati</taxon>
        <taxon>Pseudomonadota</taxon>
        <taxon>Gammaproteobacteria</taxon>
        <taxon>Methylococcales</taxon>
        <taxon>Methylococcaceae</taxon>
        <taxon>Methylobacter</taxon>
    </lineage>
</organism>
<evidence type="ECO:0008006" key="3">
    <source>
        <dbReference type="Google" id="ProtNLM"/>
    </source>
</evidence>
<keyword evidence="2" id="KW-1185">Reference proteome</keyword>
<protein>
    <recommendedName>
        <fullName evidence="3">Transposase</fullName>
    </recommendedName>
</protein>